<dbReference type="Pfam" id="PF19878">
    <property type="entry name" value="DUF6351"/>
    <property type="match status" value="1"/>
</dbReference>
<feature type="domain" description="DUF6351" evidence="1">
    <location>
        <begin position="2"/>
        <end position="94"/>
    </location>
</feature>
<name>A0ABW1CT96_9ACTN</name>
<evidence type="ECO:0000313" key="3">
    <source>
        <dbReference type="Proteomes" id="UP001596058"/>
    </source>
</evidence>
<keyword evidence="3" id="KW-1185">Reference proteome</keyword>
<evidence type="ECO:0000259" key="1">
    <source>
        <dbReference type="Pfam" id="PF19878"/>
    </source>
</evidence>
<dbReference type="RefSeq" id="WP_379518511.1">
    <property type="nucleotide sequence ID" value="NZ_JBHSPA010000045.1"/>
</dbReference>
<proteinExistence type="predicted"/>
<gene>
    <name evidence="2" type="ORF">ACFPZ3_34565</name>
</gene>
<dbReference type="InterPro" id="IPR045556">
    <property type="entry name" value="DUF6351"/>
</dbReference>
<comment type="caution">
    <text evidence="2">The sequence shown here is derived from an EMBL/GenBank/DDBJ whole genome shotgun (WGS) entry which is preliminary data.</text>
</comment>
<dbReference type="Proteomes" id="UP001596058">
    <property type="component" value="Unassembled WGS sequence"/>
</dbReference>
<accession>A0ABW1CT96</accession>
<dbReference type="EMBL" id="JBHSPA010000045">
    <property type="protein sequence ID" value="MFC5829014.1"/>
    <property type="molecule type" value="Genomic_DNA"/>
</dbReference>
<organism evidence="2 3">
    <name type="scientific">Nonomuraea insulae</name>
    <dbReference type="NCBI Taxonomy" id="1616787"/>
    <lineage>
        <taxon>Bacteria</taxon>
        <taxon>Bacillati</taxon>
        <taxon>Actinomycetota</taxon>
        <taxon>Actinomycetes</taxon>
        <taxon>Streptosporangiales</taxon>
        <taxon>Streptosporangiaceae</taxon>
        <taxon>Nonomuraea</taxon>
    </lineage>
</organism>
<sequence>MDRCFATDGTQIAAGPRVWDGILDHRSPGVCTQRFPLYSTSRVVAGGPIEGGVYKCRLQPVDRAIARGLYGSWRPAQDQRARLKQIFPTGVCDY</sequence>
<protein>
    <submittedName>
        <fullName evidence="2">DUF6351 family protein</fullName>
    </submittedName>
</protein>
<evidence type="ECO:0000313" key="2">
    <source>
        <dbReference type="EMBL" id="MFC5829014.1"/>
    </source>
</evidence>
<reference evidence="3" key="1">
    <citation type="journal article" date="2019" name="Int. J. Syst. Evol. Microbiol.">
        <title>The Global Catalogue of Microorganisms (GCM) 10K type strain sequencing project: providing services to taxonomists for standard genome sequencing and annotation.</title>
        <authorList>
            <consortium name="The Broad Institute Genomics Platform"/>
            <consortium name="The Broad Institute Genome Sequencing Center for Infectious Disease"/>
            <person name="Wu L."/>
            <person name="Ma J."/>
        </authorList>
    </citation>
    <scope>NUCLEOTIDE SEQUENCE [LARGE SCALE GENOMIC DNA]</scope>
    <source>
        <strain evidence="3">CCUG 53903</strain>
    </source>
</reference>